<dbReference type="InterPro" id="IPR000515">
    <property type="entry name" value="MetI-like"/>
</dbReference>
<keyword evidence="2 7" id="KW-0813">Transport</keyword>
<evidence type="ECO:0000256" key="7">
    <source>
        <dbReference type="RuleBase" id="RU363032"/>
    </source>
</evidence>
<feature type="transmembrane region" description="Helical" evidence="7">
    <location>
        <begin position="9"/>
        <end position="31"/>
    </location>
</feature>
<sequence>MKEEKIKRILLTLGILFVIVFCLLPFAWMVAVSFSETPDFLIRGNYGFTIKNYLDILRLENLHFLDYLKNSLLVSGIVAIFSALIGALAAYAVSRLSFPGKVVIVLSVLALSMFPQISVVGYLYKFMSNIGWINTYNALVFPYIAFSLPLAFWILLSYFSQIPREIDEAALVDGASRLQTLVKVILPITLPGFLSAVLLLFMFSFNEFLFALMLTADYRARTVPVGIALFQGLHGELPWGYIMAASVVSSIPVVLIALFFQRRIVQGLTRGAVKQ</sequence>
<evidence type="ECO:0000313" key="10">
    <source>
        <dbReference type="Proteomes" id="UP000215215"/>
    </source>
</evidence>
<feature type="transmembrane region" description="Helical" evidence="7">
    <location>
        <begin position="180"/>
        <end position="205"/>
    </location>
</feature>
<feature type="transmembrane region" description="Helical" evidence="7">
    <location>
        <begin position="102"/>
        <end position="124"/>
    </location>
</feature>
<dbReference type="SUPFAM" id="SSF161098">
    <property type="entry name" value="MetI-like"/>
    <property type="match status" value="1"/>
</dbReference>
<comment type="similarity">
    <text evidence="7">Belongs to the binding-protein-dependent transport system permease family.</text>
</comment>
<feature type="transmembrane region" description="Helical" evidence="7">
    <location>
        <begin position="136"/>
        <end position="159"/>
    </location>
</feature>
<dbReference type="AlphaFoldDB" id="A0A235BNC3"/>
<dbReference type="Pfam" id="PF00528">
    <property type="entry name" value="BPD_transp_1"/>
    <property type="match status" value="1"/>
</dbReference>
<dbReference type="PANTHER" id="PTHR32243:SF18">
    <property type="entry name" value="INNER MEMBRANE ABC TRANSPORTER PERMEASE PROTEIN YCJP"/>
    <property type="match status" value="1"/>
</dbReference>
<dbReference type="PROSITE" id="PS50928">
    <property type="entry name" value="ABC_TM1"/>
    <property type="match status" value="1"/>
</dbReference>
<comment type="subcellular location">
    <subcellularLocation>
        <location evidence="1 7">Cell membrane</location>
        <topology evidence="1 7">Multi-pass membrane protein</topology>
    </subcellularLocation>
</comment>
<dbReference type="GO" id="GO:0055085">
    <property type="term" value="P:transmembrane transport"/>
    <property type="evidence" value="ECO:0007669"/>
    <property type="project" value="InterPro"/>
</dbReference>
<evidence type="ECO:0000259" key="8">
    <source>
        <dbReference type="PROSITE" id="PS50928"/>
    </source>
</evidence>
<keyword evidence="5 7" id="KW-1133">Transmembrane helix</keyword>
<feature type="domain" description="ABC transmembrane type-1" evidence="8">
    <location>
        <begin position="68"/>
        <end position="260"/>
    </location>
</feature>
<gene>
    <name evidence="9" type="ORF">CH333_09880</name>
</gene>
<dbReference type="Gene3D" id="1.10.3720.10">
    <property type="entry name" value="MetI-like"/>
    <property type="match status" value="1"/>
</dbReference>
<protein>
    <submittedName>
        <fullName evidence="9">Sugar ABC transporter permease</fullName>
    </submittedName>
</protein>
<evidence type="ECO:0000256" key="2">
    <source>
        <dbReference type="ARBA" id="ARBA00022448"/>
    </source>
</evidence>
<feature type="transmembrane region" description="Helical" evidence="7">
    <location>
        <begin position="239"/>
        <end position="260"/>
    </location>
</feature>
<dbReference type="EMBL" id="NOZQ01000215">
    <property type="protein sequence ID" value="OYD13761.1"/>
    <property type="molecule type" value="Genomic_DNA"/>
</dbReference>
<organism evidence="9 10">
    <name type="scientific">candidate division WOR-3 bacterium JGI_Cruoil_03_44_89</name>
    <dbReference type="NCBI Taxonomy" id="1973748"/>
    <lineage>
        <taxon>Bacteria</taxon>
        <taxon>Bacteria division WOR-3</taxon>
    </lineage>
</organism>
<dbReference type="GO" id="GO:0005886">
    <property type="term" value="C:plasma membrane"/>
    <property type="evidence" value="ECO:0007669"/>
    <property type="project" value="UniProtKB-SubCell"/>
</dbReference>
<name>A0A235BNC3_UNCW3</name>
<evidence type="ECO:0000256" key="1">
    <source>
        <dbReference type="ARBA" id="ARBA00004651"/>
    </source>
</evidence>
<dbReference type="PANTHER" id="PTHR32243">
    <property type="entry name" value="MALTOSE TRANSPORT SYSTEM PERMEASE-RELATED"/>
    <property type="match status" value="1"/>
</dbReference>
<evidence type="ECO:0000256" key="6">
    <source>
        <dbReference type="ARBA" id="ARBA00023136"/>
    </source>
</evidence>
<keyword evidence="6 7" id="KW-0472">Membrane</keyword>
<reference evidence="9 10" key="1">
    <citation type="submission" date="2017-07" db="EMBL/GenBank/DDBJ databases">
        <title>Recovery of genomes from metagenomes via a dereplication, aggregation, and scoring strategy.</title>
        <authorList>
            <person name="Sieber C.M."/>
            <person name="Probst A.J."/>
            <person name="Sharrar A."/>
            <person name="Thomas B.C."/>
            <person name="Hess M."/>
            <person name="Tringe S.G."/>
            <person name="Banfield J.F."/>
        </authorList>
    </citation>
    <scope>NUCLEOTIDE SEQUENCE [LARGE SCALE GENOMIC DNA]</scope>
    <source>
        <strain evidence="9">JGI_Cruoil_03_44_89</strain>
    </source>
</reference>
<evidence type="ECO:0000256" key="5">
    <source>
        <dbReference type="ARBA" id="ARBA00022989"/>
    </source>
</evidence>
<accession>A0A235BNC3</accession>
<dbReference type="CDD" id="cd06261">
    <property type="entry name" value="TM_PBP2"/>
    <property type="match status" value="1"/>
</dbReference>
<dbReference type="Proteomes" id="UP000215215">
    <property type="component" value="Unassembled WGS sequence"/>
</dbReference>
<dbReference type="InterPro" id="IPR050901">
    <property type="entry name" value="BP-dep_ABC_trans_perm"/>
</dbReference>
<evidence type="ECO:0000256" key="4">
    <source>
        <dbReference type="ARBA" id="ARBA00022692"/>
    </source>
</evidence>
<keyword evidence="4 7" id="KW-0812">Transmembrane</keyword>
<dbReference type="InterPro" id="IPR035906">
    <property type="entry name" value="MetI-like_sf"/>
</dbReference>
<keyword evidence="3" id="KW-1003">Cell membrane</keyword>
<evidence type="ECO:0000313" key="9">
    <source>
        <dbReference type="EMBL" id="OYD13761.1"/>
    </source>
</evidence>
<proteinExistence type="inferred from homology"/>
<comment type="caution">
    <text evidence="9">The sequence shown here is derived from an EMBL/GenBank/DDBJ whole genome shotgun (WGS) entry which is preliminary data.</text>
</comment>
<feature type="transmembrane region" description="Helical" evidence="7">
    <location>
        <begin position="72"/>
        <end position="93"/>
    </location>
</feature>
<evidence type="ECO:0000256" key="3">
    <source>
        <dbReference type="ARBA" id="ARBA00022475"/>
    </source>
</evidence>